<sequence>MFGFYPKPIIYSQMDHSKNIYPLFDSSDFHDACGTGFIVTLSGKPEKRVLPLALKGLQRLDHRGAISADKETGDGSGVLTDIPHPFFREILKAELGIRMPFRKKFAVGMVFTTSREIKWLKEIIKSTATFNGFNVMAVREVKVNPNALGKFARNTKPLIVQFFLVETQKGKRPLETRLYLLRKTVEKEIITQKKKSYICSFSSETIVYKGLMTSTQLDHFYPDLTHPKYVVKLALFHERFSTNTQSTWSMAQPFRMLAHNGEINTIKANRLWMTAREREIKSRFWNDDLEHLKPIVNHHGSDSESLDHILEFLTQSGRDLFSSTMMLIPDPYEYDKSMPRALRDFYIYHENFIEPWDGPAAVVFTDGSHVVAKMDRNGLRPLRYSITKDGLVIMASEAGIIDIADNNLVVHHHMTSGEIFAVSLKGKGIIRNKEIKKTVAAKKDYSSSLNKYLTTLKRKSHRKEFGIFGLPEQGFDHRLRVAFGWSKEDLTRYLVSMATSGREPIGSMGDDTPAAVMSLQDRRFYDHFKQSFAQVTNPPIDSIRERGVMALFKYLGSENNLLDENPTFGGVIRIESPVLSPREVLELHDRQNQAPYKRIYCHCALDQDLNSRLSRIKSQSREAVKNGAKIIFLTNENLKQGYLPIPMPLVVSAVHHALVKNKLRSAVSLICLSGDVVEDHHVAVLIGLGASAVYPFMAYELIREHFQDDKEWPNKMANYRYALEKGILKIMSKMGISTISSYHGGMLFHTLGLDKDLIGKYFPSFRSELGGIGLNHIKQNLMQQHSAAFLESSPSFSEKGYFRFRKNGESHGYSPLEFKTIQAAAHQKERKNIKAGVPVYLRDLFQVKGKLEPIDVKQTESLKKILKRFGSGAISFGAISENVHRELARGMALVGARSNTGEGGEMDDRYSRSNPDKDVNSYIKQVASGRFGVSVDYLAASREIQIKMAQGAKPGEGGQLPGHKVTAQIAHARSSTLGVPLISPPPHHDIYSIEDIKQLIHDLKEVNPRALISVKLVAQPGVGTVACGVVKAGADIILISGGDGGTGASPLGSLKHTGFPWELGLAETHQALVANQLRDRVTLRVDGGLKKARDIIIAATLGAEEYDFGTAALIALGCIMARQCHLNTCPAGIATQDVKYMKKFKGNAGNIKLYFENIAEDLRDELAKLGFNTIQSLVGRSDLLSIHKDFKSYVKKRGLDFSVIFNPDSKKGLPIPSTNKVRFQGRLQDQSLDEEIITEVRNAIMAHGHAVVSKLVNNTQRSIGTRLSGEIAFLYGKGNFQGSIQVQMSGTAGQSFGAYLSEGVELRLMGTANDYVGKGQSGGLITIRMPRLIRRKKKEHTMIGNVALYGATGGTLFVAGRGGERFAVRNSGASAVIEGIGNHGCEYMTRGTVVVLGQIGHNFGAGMTGGSAFIYTKKLSINSRLNTEFVKESNLTASDENLLKRLLNTHVFHTGSTIASQIISNWKKEKYHFKCIVSLAQDIVDFKNIYDLHVADRLGVVLNE</sequence>
<keyword evidence="7" id="KW-0479">Metal-binding</keyword>
<dbReference type="Gene3D" id="3.60.20.10">
    <property type="entry name" value="Glutamine Phosphoribosylpyrophosphate, subunit 1, domain 1"/>
    <property type="match status" value="1"/>
</dbReference>
<evidence type="ECO:0000256" key="11">
    <source>
        <dbReference type="ARBA" id="ARBA00023014"/>
    </source>
</evidence>
<dbReference type="PANTHER" id="PTHR11938">
    <property type="entry name" value="FAD NADPH DEHYDROGENASE/OXIDOREDUCTASE"/>
    <property type="match status" value="1"/>
</dbReference>
<dbReference type="InterPro" id="IPR050711">
    <property type="entry name" value="ET-N_metabolism_enzyme"/>
</dbReference>
<dbReference type="InterPro" id="IPR029055">
    <property type="entry name" value="Ntn_hydrolases_N"/>
</dbReference>
<feature type="region of interest" description="Disordered" evidence="15">
    <location>
        <begin position="898"/>
        <end position="917"/>
    </location>
</feature>
<dbReference type="PANTHER" id="PTHR11938:SF133">
    <property type="entry name" value="GLUTAMATE SYNTHASE (NADH)"/>
    <property type="match status" value="1"/>
</dbReference>
<protein>
    <recommendedName>
        <fullName evidence="16">Glutamine amidotransferase type-2 domain-containing protein</fullName>
    </recommendedName>
</protein>
<keyword evidence="8" id="KW-0315">Glutamine amidotransferase</keyword>
<evidence type="ECO:0000256" key="12">
    <source>
        <dbReference type="ARBA" id="ARBA00023164"/>
    </source>
</evidence>
<comment type="cofactor">
    <cofactor evidence="1">
        <name>FMN</name>
        <dbReference type="ChEBI" id="CHEBI:58210"/>
    </cofactor>
</comment>
<reference evidence="17" key="1">
    <citation type="submission" date="2018-05" db="EMBL/GenBank/DDBJ databases">
        <authorList>
            <person name="Lanie J.A."/>
            <person name="Ng W.-L."/>
            <person name="Kazmierczak K.M."/>
            <person name="Andrzejewski T.M."/>
            <person name="Davidsen T.M."/>
            <person name="Wayne K.J."/>
            <person name="Tettelin H."/>
            <person name="Glass J.I."/>
            <person name="Rusch D."/>
            <person name="Podicherti R."/>
            <person name="Tsui H.-C.T."/>
            <person name="Winkler M.E."/>
        </authorList>
    </citation>
    <scope>NUCLEOTIDE SEQUENCE</scope>
</reference>
<dbReference type="InterPro" id="IPR002932">
    <property type="entry name" value="Glu_synthdom"/>
</dbReference>
<evidence type="ECO:0000256" key="5">
    <source>
        <dbReference type="ARBA" id="ARBA00022630"/>
    </source>
</evidence>
<feature type="compositionally biased region" description="Basic and acidic residues" evidence="15">
    <location>
        <begin position="906"/>
        <end position="917"/>
    </location>
</feature>
<dbReference type="SUPFAM" id="SSF51395">
    <property type="entry name" value="FMN-linked oxidoreductases"/>
    <property type="match status" value="1"/>
</dbReference>
<dbReference type="SUPFAM" id="SSF56235">
    <property type="entry name" value="N-terminal nucleophile aminohydrolases (Ntn hydrolases)"/>
    <property type="match status" value="1"/>
</dbReference>
<dbReference type="Pfam" id="PF01493">
    <property type="entry name" value="GXGXG"/>
    <property type="match status" value="1"/>
</dbReference>
<dbReference type="GO" id="GO:0006537">
    <property type="term" value="P:glutamate biosynthetic process"/>
    <property type="evidence" value="ECO:0007669"/>
    <property type="project" value="UniProtKB-KW"/>
</dbReference>
<evidence type="ECO:0000256" key="14">
    <source>
        <dbReference type="ARBA" id="ARBA00029440"/>
    </source>
</evidence>
<dbReference type="InterPro" id="IPR002489">
    <property type="entry name" value="Glu_synth_asu_C"/>
</dbReference>
<dbReference type="GO" id="GO:0046872">
    <property type="term" value="F:metal ion binding"/>
    <property type="evidence" value="ECO:0007669"/>
    <property type="project" value="UniProtKB-KW"/>
</dbReference>
<keyword evidence="9" id="KW-0560">Oxidoreductase</keyword>
<evidence type="ECO:0000256" key="15">
    <source>
        <dbReference type="SAM" id="MobiDB-lite"/>
    </source>
</evidence>
<dbReference type="PROSITE" id="PS51278">
    <property type="entry name" value="GATASE_TYPE_2"/>
    <property type="match status" value="1"/>
</dbReference>
<evidence type="ECO:0000256" key="2">
    <source>
        <dbReference type="ARBA" id="ARBA00001927"/>
    </source>
</evidence>
<dbReference type="InterPro" id="IPR006982">
    <property type="entry name" value="Glu_synth_centr_N"/>
</dbReference>
<evidence type="ECO:0000256" key="4">
    <source>
        <dbReference type="ARBA" id="ARBA00022605"/>
    </source>
</evidence>
<evidence type="ECO:0000256" key="13">
    <source>
        <dbReference type="ARBA" id="ARBA00023291"/>
    </source>
</evidence>
<dbReference type="InterPro" id="IPR036485">
    <property type="entry name" value="Glu_synth_asu_C_sf"/>
</dbReference>
<dbReference type="GO" id="GO:0015930">
    <property type="term" value="F:glutamate synthase activity"/>
    <property type="evidence" value="ECO:0007669"/>
    <property type="project" value="InterPro"/>
</dbReference>
<dbReference type="InterPro" id="IPR013785">
    <property type="entry name" value="Aldolase_TIM"/>
</dbReference>
<evidence type="ECO:0000256" key="9">
    <source>
        <dbReference type="ARBA" id="ARBA00023002"/>
    </source>
</evidence>
<dbReference type="Pfam" id="PF04898">
    <property type="entry name" value="Glu_syn_central"/>
    <property type="match status" value="1"/>
</dbReference>
<evidence type="ECO:0000256" key="8">
    <source>
        <dbReference type="ARBA" id="ARBA00022962"/>
    </source>
</evidence>
<keyword evidence="6" id="KW-0288">FMN</keyword>
<dbReference type="CDD" id="cd02808">
    <property type="entry name" value="GltS_FMN"/>
    <property type="match status" value="1"/>
</dbReference>
<feature type="domain" description="Glutamine amidotransferase type-2" evidence="16">
    <location>
        <begin position="33"/>
        <end position="425"/>
    </location>
</feature>
<evidence type="ECO:0000256" key="10">
    <source>
        <dbReference type="ARBA" id="ARBA00023004"/>
    </source>
</evidence>
<evidence type="ECO:0000256" key="1">
    <source>
        <dbReference type="ARBA" id="ARBA00001917"/>
    </source>
</evidence>
<comment type="cofactor">
    <cofactor evidence="2">
        <name>[3Fe-4S] cluster</name>
        <dbReference type="ChEBI" id="CHEBI:21137"/>
    </cofactor>
</comment>
<dbReference type="SUPFAM" id="SSF69336">
    <property type="entry name" value="Alpha subunit of glutamate synthase, C-terminal domain"/>
    <property type="match status" value="1"/>
</dbReference>
<dbReference type="EMBL" id="UINC01003488">
    <property type="protein sequence ID" value="SVA06759.1"/>
    <property type="molecule type" value="Genomic_DNA"/>
</dbReference>
<dbReference type="GO" id="GO:0051538">
    <property type="term" value="F:3 iron, 4 sulfur cluster binding"/>
    <property type="evidence" value="ECO:0007669"/>
    <property type="project" value="UniProtKB-KW"/>
</dbReference>
<dbReference type="Pfam" id="PF00310">
    <property type="entry name" value="GATase_2"/>
    <property type="match status" value="1"/>
</dbReference>
<proteinExistence type="inferred from homology"/>
<keyword evidence="11" id="KW-0411">Iron-sulfur</keyword>
<evidence type="ECO:0000256" key="7">
    <source>
        <dbReference type="ARBA" id="ARBA00022723"/>
    </source>
</evidence>
<dbReference type="InterPro" id="IPR017932">
    <property type="entry name" value="GATase_2_dom"/>
</dbReference>
<evidence type="ECO:0000256" key="6">
    <source>
        <dbReference type="ARBA" id="ARBA00022643"/>
    </source>
</evidence>
<comment type="similarity">
    <text evidence="3">Belongs to the glutamate synthase family.</text>
</comment>
<dbReference type="NCBIfam" id="NF008730">
    <property type="entry name" value="PRK11750.1"/>
    <property type="match status" value="1"/>
</dbReference>
<dbReference type="CDD" id="cd00713">
    <property type="entry name" value="GltS"/>
    <property type="match status" value="1"/>
</dbReference>
<keyword evidence="5" id="KW-0285">Flavoprotein</keyword>
<evidence type="ECO:0000256" key="3">
    <source>
        <dbReference type="ARBA" id="ARBA00009716"/>
    </source>
</evidence>
<name>A0A381STE9_9ZZZZ</name>
<gene>
    <name evidence="17" type="ORF">METZ01_LOCUS59613</name>
</gene>
<keyword evidence="13" id="KW-0003">3Fe-4S</keyword>
<accession>A0A381STE9</accession>
<comment type="pathway">
    <text evidence="14">Amino-acid biosynthesis.</text>
</comment>
<dbReference type="Gene3D" id="3.20.20.70">
    <property type="entry name" value="Aldolase class I"/>
    <property type="match status" value="2"/>
</dbReference>
<organism evidence="17">
    <name type="scientific">marine metagenome</name>
    <dbReference type="NCBI Taxonomy" id="408172"/>
    <lineage>
        <taxon>unclassified sequences</taxon>
        <taxon>metagenomes</taxon>
        <taxon>ecological metagenomes</taxon>
    </lineage>
</organism>
<keyword evidence="10" id="KW-0408">Iron</keyword>
<dbReference type="Gene3D" id="2.160.20.60">
    <property type="entry name" value="Glutamate synthase, alpha subunit, C-terminal domain"/>
    <property type="match status" value="1"/>
</dbReference>
<dbReference type="Pfam" id="PF01645">
    <property type="entry name" value="Glu_synthase"/>
    <property type="match status" value="1"/>
</dbReference>
<keyword evidence="12" id="KW-0314">Glutamate biosynthesis</keyword>
<keyword evidence="4" id="KW-0028">Amino-acid biosynthesis</keyword>
<evidence type="ECO:0000259" key="16">
    <source>
        <dbReference type="PROSITE" id="PS51278"/>
    </source>
</evidence>
<evidence type="ECO:0000313" key="17">
    <source>
        <dbReference type="EMBL" id="SVA06759.1"/>
    </source>
</evidence>
<dbReference type="GO" id="GO:0019676">
    <property type="term" value="P:ammonia assimilation cycle"/>
    <property type="evidence" value="ECO:0007669"/>
    <property type="project" value="TreeGrafter"/>
</dbReference>